<feature type="compositionally biased region" description="Polar residues" evidence="1">
    <location>
        <begin position="1"/>
        <end position="11"/>
    </location>
</feature>
<evidence type="ECO:0000313" key="2">
    <source>
        <dbReference type="EMBL" id="CAD8173061.1"/>
    </source>
</evidence>
<keyword evidence="3" id="KW-1185">Reference proteome</keyword>
<comment type="caution">
    <text evidence="2">The sequence shown here is derived from an EMBL/GenBank/DDBJ whole genome shotgun (WGS) entry which is preliminary data.</text>
</comment>
<name>A0A8S1V8U5_9CILI</name>
<proteinExistence type="predicted"/>
<accession>A0A8S1V8U5</accession>
<protein>
    <recommendedName>
        <fullName evidence="4">RING-type domain-containing protein</fullName>
    </recommendedName>
</protein>
<organism evidence="2 3">
    <name type="scientific">Paramecium pentaurelia</name>
    <dbReference type="NCBI Taxonomy" id="43138"/>
    <lineage>
        <taxon>Eukaryota</taxon>
        <taxon>Sar</taxon>
        <taxon>Alveolata</taxon>
        <taxon>Ciliophora</taxon>
        <taxon>Intramacronucleata</taxon>
        <taxon>Oligohymenophorea</taxon>
        <taxon>Peniculida</taxon>
        <taxon>Parameciidae</taxon>
        <taxon>Paramecium</taxon>
    </lineage>
</organism>
<sequence>MGSFFTSLSSQKPKKEQQQTTLHNKKEQIQPTDTFISMRPTQSIGEHFLQDKEFSFNEEQFKEQSSKMTKGQINENLNQSQEAIMIQQSGKLVRQVNDSKQQNYCYQCKQIIEETLIQIICQHVFHQNCFISIIEKQLQQQEKFIIKCKCGTKLSSNILRQIVDVKIRSKILYQMFSVQISNILQNSDIRKYCDLQDIQQMIEQNTQKEDYDFHYADKKVELKKNITEFLIDQSGILHISQQKLFIISVCLYCGDEISQTLLKFNCGHIYHYECFINWIQFQIQDKKSIIIKCRCGTKMNTNIIRRIQDSKIRLRLLNYLFTEQLSIILPKLNNIGEIDQIQELFKQNQYTEDQDYNSSSGFLYFSNYSTPGGD</sequence>
<dbReference type="EMBL" id="CAJJDO010000058">
    <property type="protein sequence ID" value="CAD8173061.1"/>
    <property type="molecule type" value="Genomic_DNA"/>
</dbReference>
<gene>
    <name evidence="2" type="ORF">PPENT_87.1.T0580195</name>
</gene>
<dbReference type="AlphaFoldDB" id="A0A8S1V8U5"/>
<dbReference type="OrthoDB" id="303871at2759"/>
<evidence type="ECO:0008006" key="4">
    <source>
        <dbReference type="Google" id="ProtNLM"/>
    </source>
</evidence>
<reference evidence="2" key="1">
    <citation type="submission" date="2021-01" db="EMBL/GenBank/DDBJ databases">
        <authorList>
            <consortium name="Genoscope - CEA"/>
            <person name="William W."/>
        </authorList>
    </citation>
    <scope>NUCLEOTIDE SEQUENCE</scope>
</reference>
<evidence type="ECO:0000256" key="1">
    <source>
        <dbReference type="SAM" id="MobiDB-lite"/>
    </source>
</evidence>
<feature type="region of interest" description="Disordered" evidence="1">
    <location>
        <begin position="1"/>
        <end position="29"/>
    </location>
</feature>
<dbReference type="Proteomes" id="UP000689195">
    <property type="component" value="Unassembled WGS sequence"/>
</dbReference>
<evidence type="ECO:0000313" key="3">
    <source>
        <dbReference type="Proteomes" id="UP000689195"/>
    </source>
</evidence>